<accession>A0A3N4LJ36</accession>
<dbReference type="GO" id="GO:0005774">
    <property type="term" value="C:vacuolar membrane"/>
    <property type="evidence" value="ECO:0007669"/>
    <property type="project" value="TreeGrafter"/>
</dbReference>
<dbReference type="InterPro" id="IPR036322">
    <property type="entry name" value="WD40_repeat_dom_sf"/>
</dbReference>
<dbReference type="InterPro" id="IPR037590">
    <property type="entry name" value="WDR24"/>
</dbReference>
<feature type="compositionally biased region" description="Pro residues" evidence="4">
    <location>
        <begin position="12"/>
        <end position="26"/>
    </location>
</feature>
<dbReference type="EMBL" id="ML121549">
    <property type="protein sequence ID" value="RPB22900.1"/>
    <property type="molecule type" value="Genomic_DNA"/>
</dbReference>
<keyword evidence="2" id="KW-0677">Repeat</keyword>
<name>A0A3N4LJ36_9PEZI</name>
<evidence type="ECO:0000313" key="5">
    <source>
        <dbReference type="EMBL" id="RPB22900.1"/>
    </source>
</evidence>
<dbReference type="InParanoid" id="A0A3N4LJ36"/>
<dbReference type="PANTHER" id="PTHR46200">
    <property type="entry name" value="GATOR COMPLEX PROTEIN WDR24"/>
    <property type="match status" value="1"/>
</dbReference>
<sequence>MADHTNNQYQFPPAPPPPPQQPPQHQPHPQSRSGKAAMAFARFTQPFGIGGIAGSRPPSSSGTGTPGAGGNAPRSTSATVAANTRLTSRTTELGLDSPIQAISANQDCDRLVVAGRDFLKIIVVTDDTLSESTQSLRAQNSNRRGFIQNEVKWGNHPVRDLIATAATNGSIALYRDFRHDRILQEHHRQVNRLAFNAADGRLFLSASQDGSVKLWDLRERKSRITFVGKSEAVRDVQFNEANAVEFVAGYENGCVQRWDYRNPSVCERKISNAHQGPVYSVAWHPDGKHCASGGRDKTVKVWDFYADPRRKSKHTVFTQTSLGRVVWRPGGLRTTELATCSIGNDYRIHGWDLRRPYMPSWVLMEHGNAITGLQFRDEDVLWSGGKDCLLVQHDVCFGHAPIGDLPMVAFAWNAENEFTFATQRRKRNESTGGPRGGSSSDSGSGGGGRSG</sequence>
<keyword evidence="6" id="KW-1185">Reference proteome</keyword>
<evidence type="ECO:0000256" key="3">
    <source>
        <dbReference type="PROSITE-ProRule" id="PRU00221"/>
    </source>
</evidence>
<dbReference type="Pfam" id="PF00400">
    <property type="entry name" value="WD40"/>
    <property type="match status" value="2"/>
</dbReference>
<feature type="repeat" description="WD" evidence="3">
    <location>
        <begin position="271"/>
        <end position="312"/>
    </location>
</feature>
<dbReference type="AlphaFoldDB" id="A0A3N4LJ36"/>
<keyword evidence="1 3" id="KW-0853">WD repeat</keyword>
<dbReference type="InterPro" id="IPR020472">
    <property type="entry name" value="WD40_PAC1"/>
</dbReference>
<dbReference type="PROSITE" id="PS50082">
    <property type="entry name" value="WD_REPEATS_2"/>
    <property type="match status" value="2"/>
</dbReference>
<evidence type="ECO:0000256" key="4">
    <source>
        <dbReference type="SAM" id="MobiDB-lite"/>
    </source>
</evidence>
<feature type="non-terminal residue" evidence="5">
    <location>
        <position position="451"/>
    </location>
</feature>
<feature type="region of interest" description="Disordered" evidence="4">
    <location>
        <begin position="422"/>
        <end position="451"/>
    </location>
</feature>
<feature type="region of interest" description="Disordered" evidence="4">
    <location>
        <begin position="1"/>
        <end position="79"/>
    </location>
</feature>
<feature type="repeat" description="WD" evidence="3">
    <location>
        <begin position="183"/>
        <end position="225"/>
    </location>
</feature>
<gene>
    <name evidence="5" type="ORF">L211DRAFT_826463</name>
</gene>
<evidence type="ECO:0000256" key="1">
    <source>
        <dbReference type="ARBA" id="ARBA00022574"/>
    </source>
</evidence>
<dbReference type="GO" id="GO:0061700">
    <property type="term" value="C:GATOR2 complex"/>
    <property type="evidence" value="ECO:0007669"/>
    <property type="project" value="TreeGrafter"/>
</dbReference>
<dbReference type="Gene3D" id="2.130.10.10">
    <property type="entry name" value="YVTN repeat-like/Quinoprotein amine dehydrogenase"/>
    <property type="match status" value="2"/>
</dbReference>
<dbReference type="GO" id="GO:0016239">
    <property type="term" value="P:positive regulation of macroautophagy"/>
    <property type="evidence" value="ECO:0007669"/>
    <property type="project" value="TreeGrafter"/>
</dbReference>
<dbReference type="PRINTS" id="PR00320">
    <property type="entry name" value="GPROTEINBRPT"/>
</dbReference>
<dbReference type="GO" id="GO:0005829">
    <property type="term" value="C:cytosol"/>
    <property type="evidence" value="ECO:0007669"/>
    <property type="project" value="TreeGrafter"/>
</dbReference>
<proteinExistence type="predicted"/>
<evidence type="ECO:0000256" key="2">
    <source>
        <dbReference type="ARBA" id="ARBA00022737"/>
    </source>
</evidence>
<organism evidence="5 6">
    <name type="scientific">Terfezia boudieri ATCC MYA-4762</name>
    <dbReference type="NCBI Taxonomy" id="1051890"/>
    <lineage>
        <taxon>Eukaryota</taxon>
        <taxon>Fungi</taxon>
        <taxon>Dikarya</taxon>
        <taxon>Ascomycota</taxon>
        <taxon>Pezizomycotina</taxon>
        <taxon>Pezizomycetes</taxon>
        <taxon>Pezizales</taxon>
        <taxon>Pezizaceae</taxon>
        <taxon>Terfezia</taxon>
    </lineage>
</organism>
<dbReference type="Proteomes" id="UP000267821">
    <property type="component" value="Unassembled WGS sequence"/>
</dbReference>
<dbReference type="SUPFAM" id="SSF50978">
    <property type="entry name" value="WD40 repeat-like"/>
    <property type="match status" value="1"/>
</dbReference>
<protein>
    <submittedName>
        <fullName evidence="5">WD40 repeat-like protein</fullName>
    </submittedName>
</protein>
<dbReference type="SMART" id="SM00320">
    <property type="entry name" value="WD40"/>
    <property type="match status" value="4"/>
</dbReference>
<evidence type="ECO:0000313" key="6">
    <source>
        <dbReference type="Proteomes" id="UP000267821"/>
    </source>
</evidence>
<dbReference type="InterPro" id="IPR001680">
    <property type="entry name" value="WD40_rpt"/>
</dbReference>
<dbReference type="STRING" id="1051890.A0A3N4LJ36"/>
<feature type="compositionally biased region" description="Low complexity" evidence="4">
    <location>
        <begin position="54"/>
        <end position="63"/>
    </location>
</feature>
<dbReference type="PROSITE" id="PS50294">
    <property type="entry name" value="WD_REPEATS_REGION"/>
    <property type="match status" value="2"/>
</dbReference>
<feature type="compositionally biased region" description="Polar residues" evidence="4">
    <location>
        <begin position="1"/>
        <end position="10"/>
    </location>
</feature>
<dbReference type="InterPro" id="IPR015943">
    <property type="entry name" value="WD40/YVTN_repeat-like_dom_sf"/>
</dbReference>
<dbReference type="PANTHER" id="PTHR46200:SF1">
    <property type="entry name" value="GATOR COMPLEX PROTEIN WDR24"/>
    <property type="match status" value="1"/>
</dbReference>
<reference evidence="5 6" key="1">
    <citation type="journal article" date="2018" name="Nat. Ecol. Evol.">
        <title>Pezizomycetes genomes reveal the molecular basis of ectomycorrhizal truffle lifestyle.</title>
        <authorList>
            <person name="Murat C."/>
            <person name="Payen T."/>
            <person name="Noel B."/>
            <person name="Kuo A."/>
            <person name="Morin E."/>
            <person name="Chen J."/>
            <person name="Kohler A."/>
            <person name="Krizsan K."/>
            <person name="Balestrini R."/>
            <person name="Da Silva C."/>
            <person name="Montanini B."/>
            <person name="Hainaut M."/>
            <person name="Levati E."/>
            <person name="Barry K.W."/>
            <person name="Belfiori B."/>
            <person name="Cichocki N."/>
            <person name="Clum A."/>
            <person name="Dockter R.B."/>
            <person name="Fauchery L."/>
            <person name="Guy J."/>
            <person name="Iotti M."/>
            <person name="Le Tacon F."/>
            <person name="Lindquist E.A."/>
            <person name="Lipzen A."/>
            <person name="Malagnac F."/>
            <person name="Mello A."/>
            <person name="Molinier V."/>
            <person name="Miyauchi S."/>
            <person name="Poulain J."/>
            <person name="Riccioni C."/>
            <person name="Rubini A."/>
            <person name="Sitrit Y."/>
            <person name="Splivallo R."/>
            <person name="Traeger S."/>
            <person name="Wang M."/>
            <person name="Zifcakova L."/>
            <person name="Wipf D."/>
            <person name="Zambonelli A."/>
            <person name="Paolocci F."/>
            <person name="Nowrousian M."/>
            <person name="Ottonello S."/>
            <person name="Baldrian P."/>
            <person name="Spatafora J.W."/>
            <person name="Henrissat B."/>
            <person name="Nagy L.G."/>
            <person name="Aury J.M."/>
            <person name="Wincker P."/>
            <person name="Grigoriev I.V."/>
            <person name="Bonfante P."/>
            <person name="Martin F.M."/>
        </authorList>
    </citation>
    <scope>NUCLEOTIDE SEQUENCE [LARGE SCALE GENOMIC DNA]</scope>
    <source>
        <strain evidence="5 6">ATCC MYA-4762</strain>
    </source>
</reference>
<dbReference type="OrthoDB" id="60955at2759"/>
<dbReference type="GO" id="GO:1904263">
    <property type="term" value="P:positive regulation of TORC1 signaling"/>
    <property type="evidence" value="ECO:0007669"/>
    <property type="project" value="TreeGrafter"/>
</dbReference>